<gene>
    <name evidence="1" type="ORF">BB560_003519</name>
</gene>
<evidence type="ECO:0000313" key="1">
    <source>
        <dbReference type="EMBL" id="PVV02038.1"/>
    </source>
</evidence>
<evidence type="ECO:0000313" key="2">
    <source>
        <dbReference type="Proteomes" id="UP000245609"/>
    </source>
</evidence>
<name>A0A2T9ZBS3_9FUNG</name>
<dbReference type="Proteomes" id="UP000245609">
    <property type="component" value="Unassembled WGS sequence"/>
</dbReference>
<dbReference type="AlphaFoldDB" id="A0A2T9ZBS3"/>
<dbReference type="OrthoDB" id="5592268at2759"/>
<protein>
    <submittedName>
        <fullName evidence="1">Uncharacterized protein</fullName>
    </submittedName>
</protein>
<organism evidence="1 2">
    <name type="scientific">Smittium megazygosporum</name>
    <dbReference type="NCBI Taxonomy" id="133381"/>
    <lineage>
        <taxon>Eukaryota</taxon>
        <taxon>Fungi</taxon>
        <taxon>Fungi incertae sedis</taxon>
        <taxon>Zoopagomycota</taxon>
        <taxon>Kickxellomycotina</taxon>
        <taxon>Harpellomycetes</taxon>
        <taxon>Harpellales</taxon>
        <taxon>Legeriomycetaceae</taxon>
        <taxon>Smittium</taxon>
    </lineage>
</organism>
<accession>A0A2T9ZBS3</accession>
<reference evidence="1 2" key="1">
    <citation type="journal article" date="2018" name="MBio">
        <title>Comparative Genomics Reveals the Core Gene Toolbox for the Fungus-Insect Symbiosis.</title>
        <authorList>
            <person name="Wang Y."/>
            <person name="Stata M."/>
            <person name="Wang W."/>
            <person name="Stajich J.E."/>
            <person name="White M.M."/>
            <person name="Moncalvo J.M."/>
        </authorList>
    </citation>
    <scope>NUCLEOTIDE SEQUENCE [LARGE SCALE GENOMIC DNA]</scope>
    <source>
        <strain evidence="1 2">SC-DP-2</strain>
    </source>
</reference>
<sequence length="107" mass="12831">MKNQSTGYSPAEMLYGYQLSMPCSYKQLAEQENFEQAWLENISSWRSGIVNIRLKGLENIIKDKEKVIQRYNKSILWKEYRVNEQELKKVDDKGKFELIWMDHIPLR</sequence>
<dbReference type="EMBL" id="MBFS01000643">
    <property type="protein sequence ID" value="PVV02038.1"/>
    <property type="molecule type" value="Genomic_DNA"/>
</dbReference>
<keyword evidence="2" id="KW-1185">Reference proteome</keyword>
<comment type="caution">
    <text evidence="1">The sequence shown here is derived from an EMBL/GenBank/DDBJ whole genome shotgun (WGS) entry which is preliminary data.</text>
</comment>
<proteinExistence type="predicted"/>